<sequence>MEPSRPQTDYAATNKTNIQVIVQDMRLDSRQSDEPFQSTMAFPVSNDQEG</sequence>
<feature type="compositionally biased region" description="Polar residues" evidence="1">
    <location>
        <begin position="34"/>
        <end position="50"/>
    </location>
</feature>
<name>A0A895XMV4_9ACTN</name>
<reference evidence="2" key="1">
    <citation type="submission" date="2021-02" db="EMBL/GenBank/DDBJ databases">
        <title>Natronoglycomyces albus gen. nov., sp. nov, a haloalkaliphilic actinobacterium from a soda solonchak soil.</title>
        <authorList>
            <person name="Sorokin D.Y."/>
            <person name="Khijniak T.V."/>
            <person name="Zakharycheva A.P."/>
            <person name="Boueva O.V."/>
            <person name="Ariskina E.V."/>
            <person name="Hahnke R.L."/>
            <person name="Bunk B."/>
            <person name="Sproer C."/>
            <person name="Schumann P."/>
            <person name="Evtushenko L.I."/>
            <person name="Kublanov I.V."/>
        </authorList>
    </citation>
    <scope>NUCLEOTIDE SEQUENCE</scope>
    <source>
        <strain evidence="2">DSM 106290</strain>
    </source>
</reference>
<dbReference type="EMBL" id="CP070496">
    <property type="protein sequence ID" value="QSB06981.1"/>
    <property type="molecule type" value="Genomic_DNA"/>
</dbReference>
<organism evidence="2 3">
    <name type="scientific">Natronoglycomyces albus</name>
    <dbReference type="NCBI Taxonomy" id="2811108"/>
    <lineage>
        <taxon>Bacteria</taxon>
        <taxon>Bacillati</taxon>
        <taxon>Actinomycetota</taxon>
        <taxon>Actinomycetes</taxon>
        <taxon>Glycomycetales</taxon>
        <taxon>Glycomycetaceae</taxon>
        <taxon>Natronoglycomyces</taxon>
    </lineage>
</organism>
<protein>
    <submittedName>
        <fullName evidence="2">Uncharacterized protein</fullName>
    </submittedName>
</protein>
<evidence type="ECO:0000256" key="1">
    <source>
        <dbReference type="SAM" id="MobiDB-lite"/>
    </source>
</evidence>
<dbReference type="Gene3D" id="2.60.290.11">
    <property type="entry name" value="TM1070-like"/>
    <property type="match status" value="1"/>
</dbReference>
<dbReference type="SUPFAM" id="SSF89232">
    <property type="entry name" value="Hypothetical protein TM1070"/>
    <property type="match status" value="1"/>
</dbReference>
<feature type="region of interest" description="Disordered" evidence="1">
    <location>
        <begin position="29"/>
        <end position="50"/>
    </location>
</feature>
<dbReference type="AlphaFoldDB" id="A0A895XMV4"/>
<dbReference type="InterPro" id="IPR036698">
    <property type="entry name" value="TM1070-like_sf"/>
</dbReference>
<keyword evidence="3" id="KW-1185">Reference proteome</keyword>
<evidence type="ECO:0000313" key="2">
    <source>
        <dbReference type="EMBL" id="QSB06981.1"/>
    </source>
</evidence>
<evidence type="ECO:0000313" key="3">
    <source>
        <dbReference type="Proteomes" id="UP000662939"/>
    </source>
</evidence>
<proteinExistence type="predicted"/>
<dbReference type="Pfam" id="PF07100">
    <property type="entry name" value="ASRT"/>
    <property type="match status" value="1"/>
</dbReference>
<dbReference type="Proteomes" id="UP000662939">
    <property type="component" value="Chromosome"/>
</dbReference>
<gene>
    <name evidence="2" type="ORF">JQS30_06075</name>
</gene>
<dbReference type="KEGG" id="nav:JQS30_06075"/>
<accession>A0A895XMV4</accession>
<dbReference type="InterPro" id="IPR009794">
    <property type="entry name" value="ASRT"/>
</dbReference>